<dbReference type="InterPro" id="IPR008942">
    <property type="entry name" value="ENTH_VHS"/>
</dbReference>
<evidence type="ECO:0000313" key="7">
    <source>
        <dbReference type="EMBL" id="PRQ59155.1"/>
    </source>
</evidence>
<evidence type="ECO:0000313" key="8">
    <source>
        <dbReference type="Proteomes" id="UP000238479"/>
    </source>
</evidence>
<keyword evidence="3" id="KW-0333">Golgi apparatus</keyword>
<gene>
    <name evidence="7" type="ORF">RchiOBHm_Chr1g0367051</name>
</gene>
<evidence type="ECO:0000259" key="6">
    <source>
        <dbReference type="PROSITE" id="PS50942"/>
    </source>
</evidence>
<dbReference type="GO" id="GO:0005768">
    <property type="term" value="C:endosome"/>
    <property type="evidence" value="ECO:0007669"/>
    <property type="project" value="TreeGrafter"/>
</dbReference>
<dbReference type="STRING" id="74649.A0A2P6SKF5"/>
<dbReference type="SUPFAM" id="SSF48464">
    <property type="entry name" value="ENTH/VHS domain"/>
    <property type="match status" value="1"/>
</dbReference>
<dbReference type="GO" id="GO:0005543">
    <property type="term" value="F:phospholipid binding"/>
    <property type="evidence" value="ECO:0007669"/>
    <property type="project" value="TreeGrafter"/>
</dbReference>
<dbReference type="GO" id="GO:0030276">
    <property type="term" value="F:clathrin binding"/>
    <property type="evidence" value="ECO:0007669"/>
    <property type="project" value="TreeGrafter"/>
</dbReference>
<evidence type="ECO:0000256" key="1">
    <source>
        <dbReference type="ARBA" id="ARBA00004132"/>
    </source>
</evidence>
<evidence type="ECO:0000256" key="2">
    <source>
        <dbReference type="ARBA" id="ARBA00004555"/>
    </source>
</evidence>
<evidence type="ECO:0000256" key="5">
    <source>
        <dbReference type="SAM" id="MobiDB-lite"/>
    </source>
</evidence>
<keyword evidence="8" id="KW-1185">Reference proteome</keyword>
<dbReference type="Gene3D" id="1.25.40.90">
    <property type="match status" value="1"/>
</dbReference>
<organism evidence="7 8">
    <name type="scientific">Rosa chinensis</name>
    <name type="common">China rose</name>
    <dbReference type="NCBI Taxonomy" id="74649"/>
    <lineage>
        <taxon>Eukaryota</taxon>
        <taxon>Viridiplantae</taxon>
        <taxon>Streptophyta</taxon>
        <taxon>Embryophyta</taxon>
        <taxon>Tracheophyta</taxon>
        <taxon>Spermatophyta</taxon>
        <taxon>Magnoliopsida</taxon>
        <taxon>eudicotyledons</taxon>
        <taxon>Gunneridae</taxon>
        <taxon>Pentapetalae</taxon>
        <taxon>rosids</taxon>
        <taxon>fabids</taxon>
        <taxon>Rosales</taxon>
        <taxon>Rosaceae</taxon>
        <taxon>Rosoideae</taxon>
        <taxon>Rosoideae incertae sedis</taxon>
        <taxon>Rosa</taxon>
    </lineage>
</organism>
<dbReference type="GO" id="GO:0006897">
    <property type="term" value="P:endocytosis"/>
    <property type="evidence" value="ECO:0007669"/>
    <property type="project" value="TreeGrafter"/>
</dbReference>
<comment type="subcellular location">
    <subcellularLocation>
        <location evidence="1">Cytoplasmic vesicle</location>
        <location evidence="1">Clathrin-coated vesicle</location>
    </subcellularLocation>
    <subcellularLocation>
        <location evidence="2">Golgi apparatus</location>
    </subcellularLocation>
</comment>
<evidence type="ECO:0000256" key="3">
    <source>
        <dbReference type="ARBA" id="ARBA00023034"/>
    </source>
</evidence>
<dbReference type="Proteomes" id="UP000238479">
    <property type="component" value="Chromosome 1"/>
</dbReference>
<proteinExistence type="predicted"/>
<comment type="caution">
    <text evidence="7">The sequence shown here is derived from an EMBL/GenBank/DDBJ whole genome shotgun (WGS) entry which is preliminary data.</text>
</comment>
<dbReference type="OMA" id="EEHYFWE"/>
<dbReference type="GO" id="GO:0005886">
    <property type="term" value="C:plasma membrane"/>
    <property type="evidence" value="ECO:0007669"/>
    <property type="project" value="TreeGrafter"/>
</dbReference>
<dbReference type="EMBL" id="PDCK01000039">
    <property type="protein sequence ID" value="PRQ59155.1"/>
    <property type="molecule type" value="Genomic_DNA"/>
</dbReference>
<name>A0A2P6SKF5_ROSCH</name>
<evidence type="ECO:0000256" key="4">
    <source>
        <dbReference type="ARBA" id="ARBA00023329"/>
    </source>
</evidence>
<dbReference type="PROSITE" id="PS50942">
    <property type="entry name" value="ENTH"/>
    <property type="match status" value="1"/>
</dbReference>
<sequence length="283" mass="32903">MMAVNVQKTNSKMSSPLFYELKKKASSFLKEKIRTARLALTDVTPAELMTEEATNENSWPPDTRTIGVISRAAFDVDDYWRIVEILHRRLMISMCMLLSNFDRKNWRGSYKALILLEYLLSHGPLRLAEEFEVDIDVIKQMGRFQHIDEKGFNWGMSVRKLSDRVLKLLGDTVFLKEERARARNLTRGIQGFGSFSQQHSLTDSSFKELSRKTYERCNSHYTDHQSQEDKSFDLKENFLVKKQPQIGDQDIISSKPEMNLNIGDHPFCQNEHQREESLLSSED</sequence>
<dbReference type="PANTHER" id="PTHR12276">
    <property type="entry name" value="EPSIN/ENT-RELATED"/>
    <property type="match status" value="1"/>
</dbReference>
<dbReference type="SMART" id="SM00273">
    <property type="entry name" value="ENTH"/>
    <property type="match status" value="1"/>
</dbReference>
<dbReference type="Pfam" id="PF01417">
    <property type="entry name" value="ENTH"/>
    <property type="match status" value="1"/>
</dbReference>
<dbReference type="InterPro" id="IPR013809">
    <property type="entry name" value="ENTH"/>
</dbReference>
<feature type="domain" description="ENTH" evidence="6">
    <location>
        <begin position="38"/>
        <end position="179"/>
    </location>
</feature>
<dbReference type="PANTHER" id="PTHR12276:SF113">
    <property type="entry name" value="ENTH_VHS FAMILY PROTEIN"/>
    <property type="match status" value="1"/>
</dbReference>
<protein>
    <recommendedName>
        <fullName evidence="6">ENTH domain-containing protein</fullName>
    </recommendedName>
</protein>
<dbReference type="Gramene" id="PRQ59155">
    <property type="protein sequence ID" value="PRQ59155"/>
    <property type="gene ID" value="RchiOBHm_Chr1g0367051"/>
</dbReference>
<reference evidence="7 8" key="1">
    <citation type="journal article" date="2018" name="Nat. Genet.">
        <title>The Rosa genome provides new insights in the design of modern roses.</title>
        <authorList>
            <person name="Bendahmane M."/>
        </authorList>
    </citation>
    <scope>NUCLEOTIDE SEQUENCE [LARGE SCALE GENOMIC DNA]</scope>
    <source>
        <strain evidence="8">cv. Old Blush</strain>
    </source>
</reference>
<accession>A0A2P6SKF5</accession>
<dbReference type="GO" id="GO:0005794">
    <property type="term" value="C:Golgi apparatus"/>
    <property type="evidence" value="ECO:0007669"/>
    <property type="project" value="UniProtKB-SubCell"/>
</dbReference>
<feature type="region of interest" description="Disordered" evidence="5">
    <location>
        <begin position="263"/>
        <end position="283"/>
    </location>
</feature>
<dbReference type="AlphaFoldDB" id="A0A2P6SKF5"/>
<dbReference type="CDD" id="cd03571">
    <property type="entry name" value="ENTH"/>
    <property type="match status" value="1"/>
</dbReference>
<dbReference type="GO" id="GO:0030125">
    <property type="term" value="C:clathrin vesicle coat"/>
    <property type="evidence" value="ECO:0007669"/>
    <property type="project" value="TreeGrafter"/>
</dbReference>
<keyword evidence="4" id="KW-0968">Cytoplasmic vesicle</keyword>